<dbReference type="Pfam" id="PF00005">
    <property type="entry name" value="ABC_tran"/>
    <property type="match status" value="1"/>
</dbReference>
<dbReference type="Gene3D" id="3.40.50.300">
    <property type="entry name" value="P-loop containing nucleotide triphosphate hydrolases"/>
    <property type="match status" value="1"/>
</dbReference>
<protein>
    <submittedName>
        <fullName evidence="8">ABC-2 type transport system ATP-binding protein</fullName>
    </submittedName>
</protein>
<dbReference type="GO" id="GO:0046677">
    <property type="term" value="P:response to antibiotic"/>
    <property type="evidence" value="ECO:0007669"/>
    <property type="project" value="UniProtKB-KW"/>
</dbReference>
<dbReference type="PANTHER" id="PTHR42711:SF5">
    <property type="entry name" value="ABC TRANSPORTER ATP-BINDING PROTEIN NATA"/>
    <property type="match status" value="1"/>
</dbReference>
<dbReference type="InterPro" id="IPR003439">
    <property type="entry name" value="ABC_transporter-like_ATP-bd"/>
</dbReference>
<dbReference type="OrthoDB" id="9804819at2"/>
<dbReference type="AlphaFoldDB" id="A0A2T0UQI4"/>
<feature type="domain" description="ABC transporter" evidence="7">
    <location>
        <begin position="9"/>
        <end position="234"/>
    </location>
</feature>
<evidence type="ECO:0000313" key="8">
    <source>
        <dbReference type="EMBL" id="PRY60128.1"/>
    </source>
</evidence>
<evidence type="ECO:0000256" key="6">
    <source>
        <dbReference type="ARBA" id="ARBA00023251"/>
    </source>
</evidence>
<comment type="caution">
    <text evidence="8">The sequence shown here is derived from an EMBL/GenBank/DDBJ whole genome shotgun (WGS) entry which is preliminary data.</text>
</comment>
<dbReference type="PROSITE" id="PS00211">
    <property type="entry name" value="ABC_TRANSPORTER_1"/>
    <property type="match status" value="1"/>
</dbReference>
<evidence type="ECO:0000256" key="5">
    <source>
        <dbReference type="ARBA" id="ARBA00022840"/>
    </source>
</evidence>
<evidence type="ECO:0000256" key="1">
    <source>
        <dbReference type="ARBA" id="ARBA00004202"/>
    </source>
</evidence>
<evidence type="ECO:0000256" key="3">
    <source>
        <dbReference type="ARBA" id="ARBA00022448"/>
    </source>
</evidence>
<comment type="subcellular location">
    <subcellularLocation>
        <location evidence="1">Cell membrane</location>
        <topology evidence="1">Peripheral membrane protein</topology>
    </subcellularLocation>
</comment>
<evidence type="ECO:0000259" key="7">
    <source>
        <dbReference type="PROSITE" id="PS50893"/>
    </source>
</evidence>
<dbReference type="EMBL" id="PVTI01000008">
    <property type="protein sequence ID" value="PRY60128.1"/>
    <property type="molecule type" value="Genomic_DNA"/>
</dbReference>
<evidence type="ECO:0000256" key="4">
    <source>
        <dbReference type="ARBA" id="ARBA00022741"/>
    </source>
</evidence>
<keyword evidence="6" id="KW-0046">Antibiotic resistance</keyword>
<dbReference type="GO" id="GO:0016887">
    <property type="term" value="F:ATP hydrolysis activity"/>
    <property type="evidence" value="ECO:0007669"/>
    <property type="project" value="InterPro"/>
</dbReference>
<name>A0A2T0UQI4_9MICO</name>
<organism evidence="8 9">
    <name type="scientific">Knoellia remsis</name>
    <dbReference type="NCBI Taxonomy" id="407159"/>
    <lineage>
        <taxon>Bacteria</taxon>
        <taxon>Bacillati</taxon>
        <taxon>Actinomycetota</taxon>
        <taxon>Actinomycetes</taxon>
        <taxon>Micrococcales</taxon>
        <taxon>Intrasporangiaceae</taxon>
        <taxon>Knoellia</taxon>
    </lineage>
</organism>
<dbReference type="CDD" id="cd03230">
    <property type="entry name" value="ABC_DR_subfamily_A"/>
    <property type="match status" value="1"/>
</dbReference>
<keyword evidence="5 8" id="KW-0067">ATP-binding</keyword>
<dbReference type="InterPro" id="IPR017871">
    <property type="entry name" value="ABC_transporter-like_CS"/>
</dbReference>
<dbReference type="SUPFAM" id="SSF52540">
    <property type="entry name" value="P-loop containing nucleoside triphosphate hydrolases"/>
    <property type="match status" value="1"/>
</dbReference>
<dbReference type="GO" id="GO:0005886">
    <property type="term" value="C:plasma membrane"/>
    <property type="evidence" value="ECO:0007669"/>
    <property type="project" value="UniProtKB-SubCell"/>
</dbReference>
<proteinExistence type="inferred from homology"/>
<sequence length="307" mass="33256">MVVPVNTVIETRDLRKTFGPTVALDGLDLTVPEGEVHGFLGPNGAGKSTTIRILLGLTKADSGEARLLGGDPWRDATELHRRVAYVPGDVALWPNLTGGETIDVLARLRGGIDERRRAELIERFELDPTKKARSYSKGNRQKVALVAALASDAPLLILDEPTSGLDPLMERVFQDELRAARERGHSVLLSSHILSEVEHAAERVSIVRAGRIVETGTLTELRHLSRSTVHAVVRTPVGQDISGWPGIEDVVVDEAGTDIRFSVDAEHVGDAVGRLDRLGITNLTCEPASLEDLFLAHYAQAPESVTV</sequence>
<dbReference type="PROSITE" id="PS50893">
    <property type="entry name" value="ABC_TRANSPORTER_2"/>
    <property type="match status" value="1"/>
</dbReference>
<gene>
    <name evidence="8" type="ORF">BCF74_10874</name>
</gene>
<dbReference type="InterPro" id="IPR050763">
    <property type="entry name" value="ABC_transporter_ATP-binding"/>
</dbReference>
<keyword evidence="9" id="KW-1185">Reference proteome</keyword>
<dbReference type="GO" id="GO:0005524">
    <property type="term" value="F:ATP binding"/>
    <property type="evidence" value="ECO:0007669"/>
    <property type="project" value="UniProtKB-KW"/>
</dbReference>
<reference evidence="8 9" key="1">
    <citation type="submission" date="2018-03" db="EMBL/GenBank/DDBJ databases">
        <title>Genomic Encyclopedia of Archaeal and Bacterial Type Strains, Phase II (KMG-II): from individual species to whole genera.</title>
        <authorList>
            <person name="Goeker M."/>
        </authorList>
    </citation>
    <scope>NUCLEOTIDE SEQUENCE [LARGE SCALE GENOMIC DNA]</scope>
    <source>
        <strain evidence="8 9">ATCC BAA-1496</strain>
    </source>
</reference>
<comment type="similarity">
    <text evidence="2">Belongs to the ABC transporter superfamily.</text>
</comment>
<dbReference type="InterPro" id="IPR027417">
    <property type="entry name" value="P-loop_NTPase"/>
</dbReference>
<accession>A0A2T0UQI4</accession>
<keyword evidence="4" id="KW-0547">Nucleotide-binding</keyword>
<evidence type="ECO:0000313" key="9">
    <source>
        <dbReference type="Proteomes" id="UP000237822"/>
    </source>
</evidence>
<dbReference type="RefSeq" id="WP_106297164.1">
    <property type="nucleotide sequence ID" value="NZ_PVTI01000008.1"/>
</dbReference>
<dbReference type="SMART" id="SM00382">
    <property type="entry name" value="AAA"/>
    <property type="match status" value="1"/>
</dbReference>
<dbReference type="InterPro" id="IPR003593">
    <property type="entry name" value="AAA+_ATPase"/>
</dbReference>
<dbReference type="PANTHER" id="PTHR42711">
    <property type="entry name" value="ABC TRANSPORTER ATP-BINDING PROTEIN"/>
    <property type="match status" value="1"/>
</dbReference>
<keyword evidence="3" id="KW-0813">Transport</keyword>
<evidence type="ECO:0000256" key="2">
    <source>
        <dbReference type="ARBA" id="ARBA00005417"/>
    </source>
</evidence>
<dbReference type="Proteomes" id="UP000237822">
    <property type="component" value="Unassembled WGS sequence"/>
</dbReference>